<reference evidence="2 3" key="1">
    <citation type="submission" date="2016-03" db="EMBL/GenBank/DDBJ databases">
        <title>Comparative genomics of the ectomycorrhizal sister species Rhizopogon vinicolor and Rhizopogon vesiculosus (Basidiomycota: Boletales) reveals a divergence of the mating type B locus.</title>
        <authorList>
            <person name="Mujic A.B."/>
            <person name="Kuo A."/>
            <person name="Tritt A."/>
            <person name="Lipzen A."/>
            <person name="Chen C."/>
            <person name="Johnson J."/>
            <person name="Sharma A."/>
            <person name="Barry K."/>
            <person name="Grigoriev I.V."/>
            <person name="Spatafora J.W."/>
        </authorList>
    </citation>
    <scope>NUCLEOTIDE SEQUENCE [LARGE SCALE GENOMIC DNA]</scope>
    <source>
        <strain evidence="2 3">AM-OR11-056</strain>
    </source>
</reference>
<evidence type="ECO:0000256" key="1">
    <source>
        <dbReference type="SAM" id="MobiDB-lite"/>
    </source>
</evidence>
<gene>
    <name evidence="2" type="ORF">AZE42_13102</name>
</gene>
<evidence type="ECO:0000313" key="2">
    <source>
        <dbReference type="EMBL" id="OJA15583.1"/>
    </source>
</evidence>
<evidence type="ECO:0000313" key="3">
    <source>
        <dbReference type="Proteomes" id="UP000183567"/>
    </source>
</evidence>
<organism evidence="2 3">
    <name type="scientific">Rhizopogon vesiculosus</name>
    <dbReference type="NCBI Taxonomy" id="180088"/>
    <lineage>
        <taxon>Eukaryota</taxon>
        <taxon>Fungi</taxon>
        <taxon>Dikarya</taxon>
        <taxon>Basidiomycota</taxon>
        <taxon>Agaricomycotina</taxon>
        <taxon>Agaricomycetes</taxon>
        <taxon>Agaricomycetidae</taxon>
        <taxon>Boletales</taxon>
        <taxon>Suillineae</taxon>
        <taxon>Rhizopogonaceae</taxon>
        <taxon>Rhizopogon</taxon>
    </lineage>
</organism>
<protein>
    <submittedName>
        <fullName evidence="2">Uncharacterized protein</fullName>
    </submittedName>
</protein>
<name>A0A1J8Q4K2_9AGAM</name>
<comment type="caution">
    <text evidence="2">The sequence shown here is derived from an EMBL/GenBank/DDBJ whole genome shotgun (WGS) entry which is preliminary data.</text>
</comment>
<dbReference type="AlphaFoldDB" id="A0A1J8Q4K2"/>
<keyword evidence="3" id="KW-1185">Reference proteome</keyword>
<dbReference type="EMBL" id="LVVM01003025">
    <property type="protein sequence ID" value="OJA15583.1"/>
    <property type="molecule type" value="Genomic_DNA"/>
</dbReference>
<feature type="region of interest" description="Disordered" evidence="1">
    <location>
        <begin position="1"/>
        <end position="20"/>
    </location>
</feature>
<accession>A0A1J8Q4K2</accession>
<sequence>MDITGPSQLQPPPGARERSNYEEDLTRMIAQLELADIAILRTLHQPAPESDPTANASINAGMLSHLS</sequence>
<dbReference type="Proteomes" id="UP000183567">
    <property type="component" value="Unassembled WGS sequence"/>
</dbReference>
<feature type="region of interest" description="Disordered" evidence="1">
    <location>
        <begin position="46"/>
        <end position="67"/>
    </location>
</feature>
<proteinExistence type="predicted"/>